<gene>
    <name evidence="2" type="ORF">E2C01_028628</name>
</gene>
<feature type="region of interest" description="Disordered" evidence="1">
    <location>
        <begin position="1"/>
        <end position="22"/>
    </location>
</feature>
<keyword evidence="3" id="KW-1185">Reference proteome</keyword>
<dbReference type="EMBL" id="VSRR010003223">
    <property type="protein sequence ID" value="MPC35210.1"/>
    <property type="molecule type" value="Genomic_DNA"/>
</dbReference>
<reference evidence="2 3" key="1">
    <citation type="submission" date="2019-05" db="EMBL/GenBank/DDBJ databases">
        <title>Another draft genome of Portunus trituberculatus and its Hox gene families provides insights of decapod evolution.</title>
        <authorList>
            <person name="Jeong J.-H."/>
            <person name="Song I."/>
            <person name="Kim S."/>
            <person name="Choi T."/>
            <person name="Kim D."/>
            <person name="Ryu S."/>
            <person name="Kim W."/>
        </authorList>
    </citation>
    <scope>NUCLEOTIDE SEQUENCE [LARGE SCALE GENOMIC DNA]</scope>
    <source>
        <tissue evidence="2">Muscle</tissue>
    </source>
</reference>
<dbReference type="Proteomes" id="UP000324222">
    <property type="component" value="Unassembled WGS sequence"/>
</dbReference>
<protein>
    <submittedName>
        <fullName evidence="2">Uncharacterized protein</fullName>
    </submittedName>
</protein>
<dbReference type="AlphaFoldDB" id="A0A5B7EKY8"/>
<evidence type="ECO:0000313" key="3">
    <source>
        <dbReference type="Proteomes" id="UP000324222"/>
    </source>
</evidence>
<evidence type="ECO:0000313" key="2">
    <source>
        <dbReference type="EMBL" id="MPC35210.1"/>
    </source>
</evidence>
<evidence type="ECO:0000256" key="1">
    <source>
        <dbReference type="SAM" id="MobiDB-lite"/>
    </source>
</evidence>
<sequence length="113" mass="12186">MMTEGEEESLPARASLPYHVDSSSSPARLRAVVSCASLPCQVIILCGLRLHLPPQGSPSAPRVSSRREAILPLPSLISLPPSTTTTSAHWKPRHFSSRHSAPPPALLVLFLFD</sequence>
<proteinExistence type="predicted"/>
<organism evidence="2 3">
    <name type="scientific">Portunus trituberculatus</name>
    <name type="common">Swimming crab</name>
    <name type="synonym">Neptunus trituberculatus</name>
    <dbReference type="NCBI Taxonomy" id="210409"/>
    <lineage>
        <taxon>Eukaryota</taxon>
        <taxon>Metazoa</taxon>
        <taxon>Ecdysozoa</taxon>
        <taxon>Arthropoda</taxon>
        <taxon>Crustacea</taxon>
        <taxon>Multicrustacea</taxon>
        <taxon>Malacostraca</taxon>
        <taxon>Eumalacostraca</taxon>
        <taxon>Eucarida</taxon>
        <taxon>Decapoda</taxon>
        <taxon>Pleocyemata</taxon>
        <taxon>Brachyura</taxon>
        <taxon>Eubrachyura</taxon>
        <taxon>Portunoidea</taxon>
        <taxon>Portunidae</taxon>
        <taxon>Portuninae</taxon>
        <taxon>Portunus</taxon>
    </lineage>
</organism>
<accession>A0A5B7EKY8</accession>
<comment type="caution">
    <text evidence="2">The sequence shown here is derived from an EMBL/GenBank/DDBJ whole genome shotgun (WGS) entry which is preliminary data.</text>
</comment>
<name>A0A5B7EKY8_PORTR</name>